<sequence length="252" mass="27585">MTWFNAKLFKVMAPLVLALAAQPGSASVIMPATRVIYPADAREQTVQFTSQNDSPSVMQLWIDSGDPGSTPQTADAPFVVTPPVFRIDPKAGQAVRLMFTGKELPQDRESVFYLNTLEIPSLNRAYADQNQMLVMLRNRLKIFYRPAGIAGSAQKAPEQLSFHLESEAGKWRVSANNASGYYISLIEGSLVSGSHVSNFTPTMIAPHSGQSWPVESARIDDTAAVRVKVKYIDDYGAIRDAEYPLTGTTGKN</sequence>
<dbReference type="InterPro" id="IPR013783">
    <property type="entry name" value="Ig-like_fold"/>
</dbReference>
<accession>A0A4R5M7X0</accession>
<comment type="subcellular location">
    <subcellularLocation>
        <location evidence="1">Periplasm</location>
    </subcellularLocation>
</comment>
<dbReference type="InterPro" id="IPR001829">
    <property type="entry name" value="Pili_assmbl_chaperone_bac"/>
</dbReference>
<dbReference type="SUPFAM" id="SSF49584">
    <property type="entry name" value="Periplasmic chaperone C-domain"/>
    <property type="match status" value="1"/>
</dbReference>
<dbReference type="SUPFAM" id="SSF49354">
    <property type="entry name" value="PapD-like"/>
    <property type="match status" value="1"/>
</dbReference>
<feature type="chain" id="PRO_5020472826" evidence="6">
    <location>
        <begin position="27"/>
        <end position="252"/>
    </location>
</feature>
<proteinExistence type="inferred from homology"/>
<dbReference type="InterPro" id="IPR008962">
    <property type="entry name" value="PapD-like_sf"/>
</dbReference>
<comment type="similarity">
    <text evidence="2">Belongs to the periplasmic pilus chaperone family.</text>
</comment>
<dbReference type="PANTHER" id="PTHR30251:SF25">
    <property type="entry name" value="FIMBRIAE CHAPARONE"/>
    <property type="match status" value="1"/>
</dbReference>
<feature type="signal peptide" evidence="6">
    <location>
        <begin position="1"/>
        <end position="26"/>
    </location>
</feature>
<dbReference type="Gene3D" id="2.60.40.10">
    <property type="entry name" value="Immunoglobulins"/>
    <property type="match status" value="2"/>
</dbReference>
<dbReference type="PANTHER" id="PTHR30251">
    <property type="entry name" value="PILUS ASSEMBLY CHAPERONE"/>
    <property type="match status" value="1"/>
</dbReference>
<dbReference type="InterPro" id="IPR050643">
    <property type="entry name" value="Periplasmic_pilus_chap"/>
</dbReference>
<dbReference type="InterPro" id="IPR016147">
    <property type="entry name" value="Pili_assmbl_chaperone_N"/>
</dbReference>
<keyword evidence="10" id="KW-1185">Reference proteome</keyword>
<dbReference type="GO" id="GO:0030288">
    <property type="term" value="C:outer membrane-bounded periplasmic space"/>
    <property type="evidence" value="ECO:0007669"/>
    <property type="project" value="InterPro"/>
</dbReference>
<evidence type="ECO:0000256" key="6">
    <source>
        <dbReference type="SAM" id="SignalP"/>
    </source>
</evidence>
<dbReference type="InterPro" id="IPR016148">
    <property type="entry name" value="Pili_assmbl_chaperone_C"/>
</dbReference>
<evidence type="ECO:0000256" key="4">
    <source>
        <dbReference type="ARBA" id="ARBA00022764"/>
    </source>
</evidence>
<dbReference type="Pfam" id="PF00345">
    <property type="entry name" value="PapD_N"/>
    <property type="match status" value="1"/>
</dbReference>
<feature type="domain" description="Pili assembly chaperone C-terminal" evidence="8">
    <location>
        <begin position="176"/>
        <end position="239"/>
    </location>
</feature>
<keyword evidence="5" id="KW-0143">Chaperone</keyword>
<name>A0A4R5M7X0_9BURK</name>
<dbReference type="PRINTS" id="PR00969">
    <property type="entry name" value="CHAPERONPILI"/>
</dbReference>
<comment type="caution">
    <text evidence="9">The sequence shown here is derived from an EMBL/GenBank/DDBJ whole genome shotgun (WGS) entry which is preliminary data.</text>
</comment>
<evidence type="ECO:0000256" key="5">
    <source>
        <dbReference type="ARBA" id="ARBA00023186"/>
    </source>
</evidence>
<evidence type="ECO:0000256" key="3">
    <source>
        <dbReference type="ARBA" id="ARBA00022729"/>
    </source>
</evidence>
<gene>
    <name evidence="9" type="ORF">EYW47_18840</name>
</gene>
<dbReference type="OrthoDB" id="9131059at2"/>
<reference evidence="9 10" key="1">
    <citation type="submission" date="2019-03" db="EMBL/GenBank/DDBJ databases">
        <title>Paraburkholderia sp. 4M-K11, isolated from subtropical forest soil.</title>
        <authorList>
            <person name="Gao Z.-H."/>
            <person name="Qiu L.-H."/>
        </authorList>
    </citation>
    <scope>NUCLEOTIDE SEQUENCE [LARGE SCALE GENOMIC DNA]</scope>
    <source>
        <strain evidence="9 10">4M-K11</strain>
    </source>
</reference>
<feature type="domain" description="Pili assembly chaperone N-terminal" evidence="7">
    <location>
        <begin position="28"/>
        <end position="149"/>
    </location>
</feature>
<protein>
    <submittedName>
        <fullName evidence="9">Molecular chaperone</fullName>
    </submittedName>
</protein>
<evidence type="ECO:0000259" key="8">
    <source>
        <dbReference type="Pfam" id="PF02753"/>
    </source>
</evidence>
<keyword evidence="3 6" id="KW-0732">Signal</keyword>
<evidence type="ECO:0000313" key="10">
    <source>
        <dbReference type="Proteomes" id="UP000295722"/>
    </source>
</evidence>
<dbReference type="Proteomes" id="UP000295722">
    <property type="component" value="Unassembled WGS sequence"/>
</dbReference>
<dbReference type="Pfam" id="PF02753">
    <property type="entry name" value="PapD_C"/>
    <property type="match status" value="1"/>
</dbReference>
<organism evidence="9 10">
    <name type="scientific">Paraburkholderia silviterrae</name>
    <dbReference type="NCBI Taxonomy" id="2528715"/>
    <lineage>
        <taxon>Bacteria</taxon>
        <taxon>Pseudomonadati</taxon>
        <taxon>Pseudomonadota</taxon>
        <taxon>Betaproteobacteria</taxon>
        <taxon>Burkholderiales</taxon>
        <taxon>Burkholderiaceae</taxon>
        <taxon>Paraburkholderia</taxon>
    </lineage>
</organism>
<dbReference type="GO" id="GO:0071555">
    <property type="term" value="P:cell wall organization"/>
    <property type="evidence" value="ECO:0007669"/>
    <property type="project" value="InterPro"/>
</dbReference>
<evidence type="ECO:0000259" key="7">
    <source>
        <dbReference type="Pfam" id="PF00345"/>
    </source>
</evidence>
<dbReference type="EMBL" id="SMRP01000009">
    <property type="protein sequence ID" value="TDG21952.1"/>
    <property type="molecule type" value="Genomic_DNA"/>
</dbReference>
<evidence type="ECO:0000256" key="1">
    <source>
        <dbReference type="ARBA" id="ARBA00004418"/>
    </source>
</evidence>
<dbReference type="InterPro" id="IPR036316">
    <property type="entry name" value="Pili_assmbl_chap_C_dom_sf"/>
</dbReference>
<keyword evidence="4" id="KW-0574">Periplasm</keyword>
<evidence type="ECO:0000256" key="2">
    <source>
        <dbReference type="ARBA" id="ARBA00007399"/>
    </source>
</evidence>
<dbReference type="AlphaFoldDB" id="A0A4R5M7X0"/>
<evidence type="ECO:0000313" key="9">
    <source>
        <dbReference type="EMBL" id="TDG21952.1"/>
    </source>
</evidence>